<feature type="region of interest" description="Disordered" evidence="1">
    <location>
        <begin position="105"/>
        <end position="162"/>
    </location>
</feature>
<evidence type="ECO:0000313" key="3">
    <source>
        <dbReference type="Proteomes" id="UP001642483"/>
    </source>
</evidence>
<gene>
    <name evidence="2" type="ORF">CVLEPA_LOCUS5597</name>
</gene>
<protein>
    <submittedName>
        <fullName evidence="2">Uncharacterized protein</fullName>
    </submittedName>
</protein>
<proteinExistence type="predicted"/>
<comment type="caution">
    <text evidence="2">The sequence shown here is derived from an EMBL/GenBank/DDBJ whole genome shotgun (WGS) entry which is preliminary data.</text>
</comment>
<accession>A0ABP0F8T2</accession>
<organism evidence="2 3">
    <name type="scientific">Clavelina lepadiformis</name>
    <name type="common">Light-bulb sea squirt</name>
    <name type="synonym">Ascidia lepadiformis</name>
    <dbReference type="NCBI Taxonomy" id="159417"/>
    <lineage>
        <taxon>Eukaryota</taxon>
        <taxon>Metazoa</taxon>
        <taxon>Chordata</taxon>
        <taxon>Tunicata</taxon>
        <taxon>Ascidiacea</taxon>
        <taxon>Aplousobranchia</taxon>
        <taxon>Clavelinidae</taxon>
        <taxon>Clavelina</taxon>
    </lineage>
</organism>
<dbReference type="InterPro" id="IPR040396">
    <property type="entry name" value="PAIP2-like"/>
</dbReference>
<dbReference type="PANTHER" id="PTHR13154:SF6">
    <property type="entry name" value="GEO05078P1"/>
    <property type="match status" value="1"/>
</dbReference>
<dbReference type="PANTHER" id="PTHR13154">
    <property type="entry name" value="POLYADENYLATE-BINDING PROTEIN-INTERACTING PROTEIN 2"/>
    <property type="match status" value="1"/>
</dbReference>
<evidence type="ECO:0000256" key="1">
    <source>
        <dbReference type="SAM" id="MobiDB-lite"/>
    </source>
</evidence>
<sequence>MRGPPETLHQDKPPDYIVEEPYDRIGVELPNDLVMIEPDFVVPDEEEVGEGSRDPEHLLECYGWMANADEFDKQVMEDLEQEDYMENCFQQMWKEEEDQLVFYPNQLNNGSGADGSPEANRNTLVANFDKLAVAEPPPEPPSPEGYLNPNAVEYIPRSESES</sequence>
<reference evidence="2 3" key="1">
    <citation type="submission" date="2024-02" db="EMBL/GenBank/DDBJ databases">
        <authorList>
            <person name="Daric V."/>
            <person name="Darras S."/>
        </authorList>
    </citation>
    <scope>NUCLEOTIDE SEQUENCE [LARGE SCALE GENOMIC DNA]</scope>
</reference>
<dbReference type="Proteomes" id="UP001642483">
    <property type="component" value="Unassembled WGS sequence"/>
</dbReference>
<keyword evidence="3" id="KW-1185">Reference proteome</keyword>
<name>A0ABP0F8T2_CLALP</name>
<evidence type="ECO:0000313" key="2">
    <source>
        <dbReference type="EMBL" id="CAK8676107.1"/>
    </source>
</evidence>
<dbReference type="EMBL" id="CAWYQH010000024">
    <property type="protein sequence ID" value="CAK8676107.1"/>
    <property type="molecule type" value="Genomic_DNA"/>
</dbReference>